<dbReference type="RefSeq" id="WP_187502423.1">
    <property type="nucleotide sequence ID" value="NZ_CP162536.1"/>
</dbReference>
<dbReference type="EMBL" id="JACONT010000003">
    <property type="protein sequence ID" value="MBC3940633.1"/>
    <property type="molecule type" value="Genomic_DNA"/>
</dbReference>
<organism evidence="1 2">
    <name type="scientific">Sphingomonas albertensis</name>
    <dbReference type="NCBI Taxonomy" id="2762591"/>
    <lineage>
        <taxon>Bacteria</taxon>
        <taxon>Pseudomonadati</taxon>
        <taxon>Pseudomonadota</taxon>
        <taxon>Alphaproteobacteria</taxon>
        <taxon>Sphingomonadales</taxon>
        <taxon>Sphingomonadaceae</taxon>
        <taxon>Sphingomonas</taxon>
    </lineage>
</organism>
<name>A0ABR7AJJ6_9SPHN</name>
<dbReference type="SUPFAM" id="SSF52540">
    <property type="entry name" value="P-loop containing nucleoside triphosphate hydrolases"/>
    <property type="match status" value="1"/>
</dbReference>
<keyword evidence="2" id="KW-1185">Reference proteome</keyword>
<sequence length="254" mass="26457">MTSHPPSGRNAAGGAPADVMAMSRSPELLPFGVAQIDRRLVGGGIGAAALHEVAAASISLADDAAATLFLGGMLARFAKTAGGRVLWAVTRFDLYAPALGQVGLEREQTEFALARQDEEVVSLMEEGLREGAYAAVVGEVRHVSRTATRRLMLSAASSRTPAFLLRRRRRKDACPFGDPSDATTRWRIGCMASGRSPPAATGRLQWSVEMVSQRDGEPFSVTLGACDGSGRLAASAATGGLPATGFATVSGREG</sequence>
<dbReference type="InterPro" id="IPR027417">
    <property type="entry name" value="P-loop_NTPase"/>
</dbReference>
<dbReference type="Proteomes" id="UP000597613">
    <property type="component" value="Unassembled WGS sequence"/>
</dbReference>
<comment type="caution">
    <text evidence="1">The sequence shown here is derived from an EMBL/GenBank/DDBJ whole genome shotgun (WGS) entry which is preliminary data.</text>
</comment>
<proteinExistence type="predicted"/>
<evidence type="ECO:0000313" key="2">
    <source>
        <dbReference type="Proteomes" id="UP000597613"/>
    </source>
</evidence>
<reference evidence="1 2" key="1">
    <citation type="submission" date="2020-08" db="EMBL/GenBank/DDBJ databases">
        <title>Putative novel bacterial strains isolated from necrotic wheat leaf tissues caused by Xanthomonas translucens.</title>
        <authorList>
            <person name="Tambong J.T."/>
        </authorList>
    </citation>
    <scope>NUCLEOTIDE SEQUENCE [LARGE SCALE GENOMIC DNA]</scope>
    <source>
        <strain evidence="2">DOAB 1063</strain>
    </source>
</reference>
<protein>
    <submittedName>
        <fullName evidence="1">Protein ImuA</fullName>
    </submittedName>
</protein>
<accession>A0ABR7AJJ6</accession>
<evidence type="ECO:0000313" key="1">
    <source>
        <dbReference type="EMBL" id="MBC3940633.1"/>
    </source>
</evidence>
<gene>
    <name evidence="1" type="ORF">H8S47_02900</name>
</gene>
<dbReference type="Gene3D" id="3.40.50.300">
    <property type="entry name" value="P-loop containing nucleotide triphosphate hydrolases"/>
    <property type="match status" value="1"/>
</dbReference>